<organism evidence="2 3">
    <name type="scientific">Meinhardsimonia xiamenensis</name>
    <dbReference type="NCBI Taxonomy" id="990712"/>
    <lineage>
        <taxon>Bacteria</taxon>
        <taxon>Pseudomonadati</taxon>
        <taxon>Pseudomonadota</taxon>
        <taxon>Alphaproteobacteria</taxon>
        <taxon>Rhodobacterales</taxon>
        <taxon>Paracoccaceae</taxon>
        <taxon>Meinhardsimonia</taxon>
    </lineage>
</organism>
<dbReference type="RefSeq" id="WP_143004514.1">
    <property type="nucleotide sequence ID" value="NZ_FNFV01000023.1"/>
</dbReference>
<feature type="transmembrane region" description="Helical" evidence="1">
    <location>
        <begin position="218"/>
        <end position="241"/>
    </location>
</feature>
<keyword evidence="1" id="KW-1133">Transmembrane helix</keyword>
<name>A0A1G9HQA7_9RHOB</name>
<reference evidence="3" key="1">
    <citation type="submission" date="2016-10" db="EMBL/GenBank/DDBJ databases">
        <authorList>
            <person name="Varghese N."/>
            <person name="Submissions S."/>
        </authorList>
    </citation>
    <scope>NUCLEOTIDE SEQUENCE [LARGE SCALE GENOMIC DNA]</scope>
    <source>
        <strain evidence="3">CGMCC 1.10789</strain>
    </source>
</reference>
<proteinExistence type="predicted"/>
<evidence type="ECO:0000313" key="2">
    <source>
        <dbReference type="EMBL" id="SDL15042.1"/>
    </source>
</evidence>
<dbReference type="EMBL" id="FNFV01000023">
    <property type="protein sequence ID" value="SDL15042.1"/>
    <property type="molecule type" value="Genomic_DNA"/>
</dbReference>
<feature type="transmembrane region" description="Helical" evidence="1">
    <location>
        <begin position="73"/>
        <end position="98"/>
    </location>
</feature>
<feature type="transmembrane region" description="Helical" evidence="1">
    <location>
        <begin position="146"/>
        <end position="171"/>
    </location>
</feature>
<gene>
    <name evidence="2" type="ORF">SAMN05216257_1231</name>
</gene>
<evidence type="ECO:0000313" key="3">
    <source>
        <dbReference type="Proteomes" id="UP000199328"/>
    </source>
</evidence>
<dbReference type="Proteomes" id="UP000199328">
    <property type="component" value="Unassembled WGS sequence"/>
</dbReference>
<protein>
    <submittedName>
        <fullName evidence="2">Uncharacterized protein</fullName>
    </submittedName>
</protein>
<feature type="transmembrane region" description="Helical" evidence="1">
    <location>
        <begin position="177"/>
        <end position="197"/>
    </location>
</feature>
<sequence length="242" mass="27022">MSFVFMVLVSIFFSLFVFLDAISHMQRLAGSVAGLNGLGFAFQTMVNTLKRIFVVLFPPTLGFVSVYGSKFDVFASILLAHVAGAVSLVIFFLMRVAVFRFSYYTIKLYSEGGGVFNSIMEARNEFRGEGPALDLRLSLDKVNGKLVTWAVWVFFFYASSGFLVNIAALMWAEYSTVILQLTGVLNAFGTIALAFFLDPQITRIYESKNSAERVFHTLYVAQVINICFVSPIIYLILGFFVL</sequence>
<evidence type="ECO:0000256" key="1">
    <source>
        <dbReference type="SAM" id="Phobius"/>
    </source>
</evidence>
<keyword evidence="1" id="KW-0812">Transmembrane</keyword>
<dbReference type="OrthoDB" id="7876251at2"/>
<accession>A0A1G9HQA7</accession>
<keyword evidence="3" id="KW-1185">Reference proteome</keyword>
<keyword evidence="1" id="KW-0472">Membrane</keyword>
<dbReference type="AlphaFoldDB" id="A0A1G9HQA7"/>